<sequence length="145" mass="16087">LVFGAVIGIQEGERKLLSEDAFLEALSAGIALNAVAERLGQDTIISKDARRKERLEAVIETAVTVNHEINNPLTAILGNVQLLLLKRQDLDKDLSEKLKTIEASAMKIRDVTQRLLRLTSARSVEYTEGTSMLDLSDEQKDEDKQ</sequence>
<dbReference type="AlphaFoldDB" id="X1NKN6"/>
<dbReference type="InterPro" id="IPR003661">
    <property type="entry name" value="HisK_dim/P_dom"/>
</dbReference>
<gene>
    <name evidence="2" type="ORF">S06H3_39449</name>
</gene>
<evidence type="ECO:0000259" key="1">
    <source>
        <dbReference type="SMART" id="SM00388"/>
    </source>
</evidence>
<accession>X1NKN6</accession>
<dbReference type="CDD" id="cd00082">
    <property type="entry name" value="HisKA"/>
    <property type="match status" value="1"/>
</dbReference>
<organism evidence="2">
    <name type="scientific">marine sediment metagenome</name>
    <dbReference type="NCBI Taxonomy" id="412755"/>
    <lineage>
        <taxon>unclassified sequences</taxon>
        <taxon>metagenomes</taxon>
        <taxon>ecological metagenomes</taxon>
    </lineage>
</organism>
<evidence type="ECO:0000313" key="2">
    <source>
        <dbReference type="EMBL" id="GAI44552.1"/>
    </source>
</evidence>
<dbReference type="InterPro" id="IPR036097">
    <property type="entry name" value="HisK_dim/P_sf"/>
</dbReference>
<protein>
    <recommendedName>
        <fullName evidence="1">Signal transduction histidine kinase dimerisation/phosphoacceptor domain-containing protein</fullName>
    </recommendedName>
</protein>
<dbReference type="SUPFAM" id="SSF47384">
    <property type="entry name" value="Homodimeric domain of signal transducing histidine kinase"/>
    <property type="match status" value="1"/>
</dbReference>
<feature type="domain" description="Signal transduction histidine kinase dimerisation/phosphoacceptor" evidence="1">
    <location>
        <begin position="57"/>
        <end position="124"/>
    </location>
</feature>
<dbReference type="PANTHER" id="PTHR43065">
    <property type="entry name" value="SENSOR HISTIDINE KINASE"/>
    <property type="match status" value="1"/>
</dbReference>
<dbReference type="SMART" id="SM00388">
    <property type="entry name" value="HisKA"/>
    <property type="match status" value="1"/>
</dbReference>
<feature type="non-terminal residue" evidence="2">
    <location>
        <position position="1"/>
    </location>
</feature>
<name>X1NKN6_9ZZZZ</name>
<dbReference type="EMBL" id="BARV01024134">
    <property type="protein sequence ID" value="GAI44552.1"/>
    <property type="molecule type" value="Genomic_DNA"/>
</dbReference>
<reference evidence="2" key="1">
    <citation type="journal article" date="2014" name="Front. Microbiol.">
        <title>High frequency of phylogenetically diverse reductive dehalogenase-homologous genes in deep subseafloor sedimentary metagenomes.</title>
        <authorList>
            <person name="Kawai M."/>
            <person name="Futagami T."/>
            <person name="Toyoda A."/>
            <person name="Takaki Y."/>
            <person name="Nishi S."/>
            <person name="Hori S."/>
            <person name="Arai W."/>
            <person name="Tsubouchi T."/>
            <person name="Morono Y."/>
            <person name="Uchiyama I."/>
            <person name="Ito T."/>
            <person name="Fujiyama A."/>
            <person name="Inagaki F."/>
            <person name="Takami H."/>
        </authorList>
    </citation>
    <scope>NUCLEOTIDE SEQUENCE</scope>
    <source>
        <strain evidence="2">Expedition CK06-06</strain>
    </source>
</reference>
<dbReference type="Gene3D" id="1.10.287.130">
    <property type="match status" value="1"/>
</dbReference>
<comment type="caution">
    <text evidence="2">The sequence shown here is derived from an EMBL/GenBank/DDBJ whole genome shotgun (WGS) entry which is preliminary data.</text>
</comment>
<dbReference type="GO" id="GO:0000155">
    <property type="term" value="F:phosphorelay sensor kinase activity"/>
    <property type="evidence" value="ECO:0007669"/>
    <property type="project" value="InterPro"/>
</dbReference>
<proteinExistence type="predicted"/>
<dbReference type="Pfam" id="PF00512">
    <property type="entry name" value="HisKA"/>
    <property type="match status" value="1"/>
</dbReference>